<dbReference type="Gene3D" id="2.60.120.260">
    <property type="entry name" value="Galactose-binding domain-like"/>
    <property type="match status" value="1"/>
</dbReference>
<keyword evidence="4 5" id="KW-0472">Membrane</keyword>
<feature type="domain" description="SUN" evidence="6">
    <location>
        <begin position="135"/>
        <end position="326"/>
    </location>
</feature>
<evidence type="ECO:0000256" key="2">
    <source>
        <dbReference type="ARBA" id="ARBA00022692"/>
    </source>
</evidence>
<reference evidence="7 8" key="1">
    <citation type="submission" date="2024-05" db="EMBL/GenBank/DDBJ databases">
        <title>A draft genome resource for the thread blight pathogen Marasmius tenuissimus strain MS-2.</title>
        <authorList>
            <person name="Yulfo-Soto G.E."/>
            <person name="Baruah I.K."/>
            <person name="Amoako-Attah I."/>
            <person name="Bukari Y."/>
            <person name="Meinhardt L.W."/>
            <person name="Bailey B.A."/>
            <person name="Cohen S.P."/>
        </authorList>
    </citation>
    <scope>NUCLEOTIDE SEQUENCE [LARGE SCALE GENOMIC DNA]</scope>
    <source>
        <strain evidence="7 8">MS-2</strain>
    </source>
</reference>
<dbReference type="PANTHER" id="PTHR12911">
    <property type="entry name" value="SAD1/UNC-84-LIKE PROTEIN-RELATED"/>
    <property type="match status" value="1"/>
</dbReference>
<evidence type="ECO:0000259" key="6">
    <source>
        <dbReference type="PROSITE" id="PS51469"/>
    </source>
</evidence>
<gene>
    <name evidence="7" type="ORF">AAF712_003956</name>
</gene>
<name>A0ABR3A5U4_9AGAR</name>
<evidence type="ECO:0000256" key="4">
    <source>
        <dbReference type="ARBA" id="ARBA00023136"/>
    </source>
</evidence>
<organism evidence="7 8">
    <name type="scientific">Marasmius tenuissimus</name>
    <dbReference type="NCBI Taxonomy" id="585030"/>
    <lineage>
        <taxon>Eukaryota</taxon>
        <taxon>Fungi</taxon>
        <taxon>Dikarya</taxon>
        <taxon>Basidiomycota</taxon>
        <taxon>Agaricomycotina</taxon>
        <taxon>Agaricomycetes</taxon>
        <taxon>Agaricomycetidae</taxon>
        <taxon>Agaricales</taxon>
        <taxon>Marasmiineae</taxon>
        <taxon>Marasmiaceae</taxon>
        <taxon>Marasmius</taxon>
    </lineage>
</organism>
<protein>
    <recommendedName>
        <fullName evidence="6">SUN domain-containing protein</fullName>
    </recommendedName>
</protein>
<keyword evidence="2 5" id="KW-0812">Transmembrane</keyword>
<dbReference type="Proteomes" id="UP001437256">
    <property type="component" value="Unassembled WGS sequence"/>
</dbReference>
<dbReference type="PANTHER" id="PTHR12911:SF8">
    <property type="entry name" value="KLAROID PROTEIN-RELATED"/>
    <property type="match status" value="1"/>
</dbReference>
<dbReference type="Pfam" id="PF07738">
    <property type="entry name" value="Sad1_UNC"/>
    <property type="match status" value="1"/>
</dbReference>
<evidence type="ECO:0000256" key="5">
    <source>
        <dbReference type="SAM" id="Phobius"/>
    </source>
</evidence>
<dbReference type="InterPro" id="IPR012919">
    <property type="entry name" value="SUN_dom"/>
</dbReference>
<keyword evidence="8" id="KW-1185">Reference proteome</keyword>
<evidence type="ECO:0000256" key="3">
    <source>
        <dbReference type="ARBA" id="ARBA00022989"/>
    </source>
</evidence>
<feature type="transmembrane region" description="Helical" evidence="5">
    <location>
        <begin position="51"/>
        <end position="72"/>
    </location>
</feature>
<dbReference type="PROSITE" id="PS51469">
    <property type="entry name" value="SUN"/>
    <property type="match status" value="1"/>
</dbReference>
<keyword evidence="3 5" id="KW-1133">Transmembrane helix</keyword>
<evidence type="ECO:0000256" key="1">
    <source>
        <dbReference type="ARBA" id="ARBA00004370"/>
    </source>
</evidence>
<dbReference type="InterPro" id="IPR045119">
    <property type="entry name" value="SUN1-5"/>
</dbReference>
<comment type="subcellular location">
    <subcellularLocation>
        <location evidence="1">Membrane</location>
    </subcellularLocation>
</comment>
<proteinExistence type="predicted"/>
<comment type="caution">
    <text evidence="7">The sequence shown here is derived from an EMBL/GenBank/DDBJ whole genome shotgun (WGS) entry which is preliminary data.</text>
</comment>
<evidence type="ECO:0000313" key="8">
    <source>
        <dbReference type="Proteomes" id="UP001437256"/>
    </source>
</evidence>
<sequence>MYPRATARSLSALEYEITRQRRSTYRVEKSGSTPATTRSTQSMRLLATRFFIRYLSAMIFFATILTTATRLANPSLLNICNFQQAVCSLVSTVWQADCPTLACEIFEIATWSTSSSQTAAKVEPIRRDYALAGNGGSVIAGLTSATAGYFRMNIWDRFKFEVQGYSSRHADVVPPTVVIRSDVRTGECWAFHGSHGHIGLSLHQRVNVTHISIHHPQPEELSLLQLREAPTSITVWALIAPPTNNAELITVPQQSFIMSQKAKGKGLDVGIFAKASTICYDPWLGTRQTFALHKPLASSIVVLEIRNEDVATQTCLYRVSIHGEALS</sequence>
<accession>A0ABR3A5U4</accession>
<dbReference type="EMBL" id="JBBXMP010000015">
    <property type="protein sequence ID" value="KAL0068963.1"/>
    <property type="molecule type" value="Genomic_DNA"/>
</dbReference>
<evidence type="ECO:0000313" key="7">
    <source>
        <dbReference type="EMBL" id="KAL0068963.1"/>
    </source>
</evidence>